<dbReference type="GO" id="GO:0005634">
    <property type="term" value="C:nucleus"/>
    <property type="evidence" value="ECO:0007669"/>
    <property type="project" value="UniProtKB-SubCell"/>
</dbReference>
<reference evidence="11 12" key="1">
    <citation type="submission" date="2019-08" db="EMBL/GenBank/DDBJ databases">
        <authorList>
            <person name="Alioto T."/>
            <person name="Alioto T."/>
            <person name="Gomez Garrido J."/>
        </authorList>
    </citation>
    <scope>NUCLEOTIDE SEQUENCE [LARGE SCALE GENOMIC DNA]</scope>
</reference>
<evidence type="ECO:0000256" key="6">
    <source>
        <dbReference type="ARBA" id="ARBA00022737"/>
    </source>
</evidence>
<evidence type="ECO:0000256" key="4">
    <source>
        <dbReference type="ARBA" id="ARBA00022490"/>
    </source>
</evidence>
<evidence type="ECO:0000313" key="11">
    <source>
        <dbReference type="EMBL" id="VVC26945.1"/>
    </source>
</evidence>
<evidence type="ECO:0000256" key="9">
    <source>
        <dbReference type="ARBA" id="ARBA00038022"/>
    </source>
</evidence>
<dbReference type="SMART" id="SM00320">
    <property type="entry name" value="WD40"/>
    <property type="match status" value="3"/>
</dbReference>
<gene>
    <name evidence="11" type="ORF">CINCED_3A019075</name>
</gene>
<keyword evidence="8" id="KW-0539">Nucleus</keyword>
<dbReference type="EMBL" id="CABPRJ010000054">
    <property type="protein sequence ID" value="VVC26945.1"/>
    <property type="molecule type" value="Genomic_DNA"/>
</dbReference>
<dbReference type="Proteomes" id="UP000325440">
    <property type="component" value="Unassembled WGS sequence"/>
</dbReference>
<keyword evidence="6" id="KW-0677">Repeat</keyword>
<dbReference type="PANTHER" id="PTHR19860:SF16">
    <property type="entry name" value="DDB1- AND CUL4-ASSOCIATED FACTOR 12"/>
    <property type="match status" value="1"/>
</dbReference>
<dbReference type="InterPro" id="IPR036322">
    <property type="entry name" value="WD40_repeat_dom_sf"/>
</dbReference>
<keyword evidence="12" id="KW-1185">Reference proteome</keyword>
<evidence type="ECO:0000256" key="2">
    <source>
        <dbReference type="ARBA" id="ARBA00004496"/>
    </source>
</evidence>
<dbReference type="Gene3D" id="2.130.10.10">
    <property type="entry name" value="YVTN repeat-like/Quinoprotein amine dehydrogenase"/>
    <property type="match status" value="2"/>
</dbReference>
<dbReference type="GO" id="GO:0005737">
    <property type="term" value="C:cytoplasm"/>
    <property type="evidence" value="ECO:0007669"/>
    <property type="project" value="UniProtKB-SubCell"/>
</dbReference>
<evidence type="ECO:0000313" key="12">
    <source>
        <dbReference type="Proteomes" id="UP000325440"/>
    </source>
</evidence>
<dbReference type="Pfam" id="PF23760">
    <property type="entry name" value="Beta-prop_DCAF12"/>
    <property type="match status" value="1"/>
</dbReference>
<evidence type="ECO:0000256" key="3">
    <source>
        <dbReference type="ARBA" id="ARBA00004906"/>
    </source>
</evidence>
<evidence type="ECO:0000256" key="7">
    <source>
        <dbReference type="ARBA" id="ARBA00022786"/>
    </source>
</evidence>
<name>A0A5E4M6I8_9HEMI</name>
<evidence type="ECO:0000256" key="8">
    <source>
        <dbReference type="ARBA" id="ARBA00023242"/>
    </source>
</evidence>
<dbReference type="InterPro" id="IPR001680">
    <property type="entry name" value="WD40_rpt"/>
</dbReference>
<dbReference type="OrthoDB" id="9610195at2759"/>
<dbReference type="AlphaFoldDB" id="A0A5E4M6I8"/>
<proteinExistence type="inferred from homology"/>
<keyword evidence="7" id="KW-0833">Ubl conjugation pathway</keyword>
<comment type="subcellular location">
    <subcellularLocation>
        <location evidence="2">Cytoplasm</location>
    </subcellularLocation>
    <subcellularLocation>
        <location evidence="1">Nucleus</location>
    </subcellularLocation>
</comment>
<dbReference type="PANTHER" id="PTHR19860">
    <property type="entry name" value="DDB1- AND CUL4-ASSOCIATED FACTOR 12-RELATED"/>
    <property type="match status" value="1"/>
</dbReference>
<dbReference type="InterPro" id="IPR015943">
    <property type="entry name" value="WD40/YVTN_repeat-like_dom_sf"/>
</dbReference>
<evidence type="ECO:0000256" key="1">
    <source>
        <dbReference type="ARBA" id="ARBA00004123"/>
    </source>
</evidence>
<dbReference type="InterPro" id="IPR056151">
    <property type="entry name" value="Beta-prop_DCAF12"/>
</dbReference>
<feature type="domain" description="DDB1- and CUL4-associated factor 12 beta-propeller" evidence="10">
    <location>
        <begin position="101"/>
        <end position="459"/>
    </location>
</feature>
<evidence type="ECO:0000256" key="5">
    <source>
        <dbReference type="ARBA" id="ARBA00022574"/>
    </source>
</evidence>
<protein>
    <submittedName>
        <fullName evidence="11">WD40/YVTN repeat-like-containing domain,WD40 repeat, conserved site,WD40-repeat-containing domain,WD40</fullName>
    </submittedName>
</protein>
<dbReference type="InterPro" id="IPR051191">
    <property type="entry name" value="DCAF12"/>
</dbReference>
<sequence>MAQTRRIPIYGSRPPCAYQSRLDEHNAQLKAARKERSKKYNNPDDFVCYEDSDDEESTMSLSTMLNSSYNFVDYVRNREYGMRQYHSVNQNHGTRHILTNNLLKEQLIPLDTMNRVFCSQWLSSKQIIFGTKCNNLMVYNVNSHKLDQIPLIKGRYDDLENQLTGIHSIKINPSRSLLATGAYNSNEIAIYRLPTLDPIVLAEGAHTDWMFDIEWLDNEFFVSVSRDTKLALWQIQNQYEEQYDTVGDFTQPVTQFLSPTVIKRCKTAEKVSTILFNKNLKELIALSLNGYVHIWDVERFKQKFSRRLSCQDNVCMAMKSDSSLYTIGCRSFTMLFDSRMLHITKKIPAKYSGCGIRSLSFQDNIITIGTGIGVLMFYDVRAEKYLETSSINTNKAVVLKTSQGYVHPDQDIGIMEGNFQHVKYTPAIYTHCYDYSGTRLFSGGGPLSTDLSGNYAGLWQ</sequence>
<keyword evidence="4" id="KW-0963">Cytoplasm</keyword>
<accession>A0A5E4M6I8</accession>
<dbReference type="GO" id="GO:0080008">
    <property type="term" value="C:Cul4-RING E3 ubiquitin ligase complex"/>
    <property type="evidence" value="ECO:0007669"/>
    <property type="project" value="TreeGrafter"/>
</dbReference>
<organism evidence="11 12">
    <name type="scientific">Cinara cedri</name>
    <dbReference type="NCBI Taxonomy" id="506608"/>
    <lineage>
        <taxon>Eukaryota</taxon>
        <taxon>Metazoa</taxon>
        <taxon>Ecdysozoa</taxon>
        <taxon>Arthropoda</taxon>
        <taxon>Hexapoda</taxon>
        <taxon>Insecta</taxon>
        <taxon>Pterygota</taxon>
        <taxon>Neoptera</taxon>
        <taxon>Paraneoptera</taxon>
        <taxon>Hemiptera</taxon>
        <taxon>Sternorrhyncha</taxon>
        <taxon>Aphidomorpha</taxon>
        <taxon>Aphidoidea</taxon>
        <taxon>Aphididae</taxon>
        <taxon>Lachninae</taxon>
        <taxon>Cinara</taxon>
    </lineage>
</organism>
<dbReference type="SUPFAM" id="SSF50978">
    <property type="entry name" value="WD40 repeat-like"/>
    <property type="match status" value="1"/>
</dbReference>
<comment type="pathway">
    <text evidence="3">Protein modification; protein ubiquitination.</text>
</comment>
<comment type="similarity">
    <text evidence="9">Belongs to the WD repeat DCAF12 family.</text>
</comment>
<evidence type="ECO:0000259" key="10">
    <source>
        <dbReference type="Pfam" id="PF23760"/>
    </source>
</evidence>
<keyword evidence="5" id="KW-0853">WD repeat</keyword>